<dbReference type="GO" id="GO:0000272">
    <property type="term" value="P:polysaccharide catabolic process"/>
    <property type="evidence" value="ECO:0007669"/>
    <property type="project" value="UniProtKB-KW"/>
</dbReference>
<dbReference type="Gene3D" id="2.60.40.4070">
    <property type="match status" value="1"/>
</dbReference>
<dbReference type="InterPro" id="IPR015943">
    <property type="entry name" value="WD40/YVTN_repeat-like_dom_sf"/>
</dbReference>
<comment type="caution">
    <text evidence="8">The sequence shown here is derived from an EMBL/GenBank/DDBJ whole genome shotgun (WGS) entry which is preliminary data.</text>
</comment>
<dbReference type="GO" id="GO:0010411">
    <property type="term" value="P:xyloglucan metabolic process"/>
    <property type="evidence" value="ECO:0007669"/>
    <property type="project" value="TreeGrafter"/>
</dbReference>
<dbReference type="PANTHER" id="PTHR43739">
    <property type="entry name" value="XYLOGLUCANASE (EUROFUNG)"/>
    <property type="match status" value="1"/>
</dbReference>
<feature type="region of interest" description="Disordered" evidence="7">
    <location>
        <begin position="528"/>
        <end position="561"/>
    </location>
</feature>
<evidence type="ECO:0000313" key="8">
    <source>
        <dbReference type="EMBL" id="MBA0083775.1"/>
    </source>
</evidence>
<evidence type="ECO:0008006" key="10">
    <source>
        <dbReference type="Google" id="ProtNLM"/>
    </source>
</evidence>
<keyword evidence="4" id="KW-0326">Glycosidase</keyword>
<evidence type="ECO:0000256" key="1">
    <source>
        <dbReference type="ARBA" id="ARBA00022729"/>
    </source>
</evidence>
<reference evidence="8" key="1">
    <citation type="submission" date="2020-06" db="EMBL/GenBank/DDBJ databases">
        <title>Legume-microbial interactions unlock mineral nutrients during tropical forest succession.</title>
        <authorList>
            <person name="Epihov D.Z."/>
        </authorList>
    </citation>
    <scope>NUCLEOTIDE SEQUENCE [LARGE SCALE GENOMIC DNA]</scope>
    <source>
        <strain evidence="8">Pan2503</strain>
    </source>
</reference>
<evidence type="ECO:0000256" key="3">
    <source>
        <dbReference type="ARBA" id="ARBA00023277"/>
    </source>
</evidence>
<protein>
    <recommendedName>
        <fullName evidence="10">Sortilin N-terminal domain-containing protein</fullName>
    </recommendedName>
</protein>
<dbReference type="PANTHER" id="PTHR43739:SF2">
    <property type="entry name" value="OLIGOXYLOGLUCAN-REDUCING END-SPECIFIC XYLOGLUCANASE-RELATED"/>
    <property type="match status" value="1"/>
</dbReference>
<keyword evidence="5" id="KW-0624">Polysaccharide degradation</keyword>
<gene>
    <name evidence="8" type="ORF">HRJ53_02150</name>
</gene>
<comment type="similarity">
    <text evidence="6">Belongs to the glycosyl hydrolase 74 family.</text>
</comment>
<dbReference type="Gene3D" id="2.130.10.10">
    <property type="entry name" value="YVTN repeat-like/Quinoprotein amine dehydrogenase"/>
    <property type="match status" value="2"/>
</dbReference>
<dbReference type="SUPFAM" id="SSF110296">
    <property type="entry name" value="Oligoxyloglucan reducing end-specific cellobiohydrolase"/>
    <property type="match status" value="1"/>
</dbReference>
<keyword evidence="3" id="KW-0119">Carbohydrate metabolism</keyword>
<keyword evidence="1" id="KW-0732">Signal</keyword>
<sequence>LDVYRKDPNIVYAEIQHEKGGTFRSQDKGETWKRMGETDPRPSYYSQIRVDPNNDLRIWELGAQMYYSEDGGKTFATQRVRGIHGDFHAMWIDPANSNHMMTGSDGGIHWSDDAGKNWNFLNVIAIGQFYEVALDNEKPYHICGGLQDNGSWCGPSQTLTREGIVNEDWQVIHGGDGFYAAIDNVEPWIVYTESQDGHLARRDMRTGQQRSIMPEAKAGEPHYRFQWNSPVAVSSHNHTTIYYGGNYLFESTDRGDSWTRLGGDLTTGVDRSRLPILGKVPDKNTLSRNDGVEEYPTITTMSESPLSSNVLWVGTDDGNLQVTRDGGKTWKNVASKVPGVPKGTYVSRVVASKTGEGAAFATFDGHRSDDYAVYLFATTDYGETWKSTCNGIPNSAGTVHVIREHPRNTNLLFAGTEFGLWVSWDRGGNWTALKNNFPTVPVDDIEIQARDNDLVLGTHGRSIWILDDMTPLEKMDGSVANSSLTFFPPRTATTWFLRQRRWSAGQQMFTAKNPPYGALLSYYLKEGVPPETPKRNSEDRTEAAEQRPRREARAEAAEKREGKVKIAVLDKDGKVIRELDGPGAAGVNRTNWDLRANPPAEPTPEQQEAIAAGFGFGPRGPLVEPGEYTIRIKTGDKEATQKVTVEEDNRIAISASDRAARHEAIEKLYTMAKSTDKDRTTIEGIQTALTSARDQWKRDAGKPNAPKIPEDIVKAADELQKKADGLAEKYVRPRPALGNAGPPLEWKPEPLPNQVQNLLN</sequence>
<evidence type="ECO:0000256" key="5">
    <source>
        <dbReference type="ARBA" id="ARBA00023326"/>
    </source>
</evidence>
<feature type="compositionally biased region" description="Basic and acidic residues" evidence="7">
    <location>
        <begin position="532"/>
        <end position="561"/>
    </location>
</feature>
<feature type="region of interest" description="Disordered" evidence="7">
    <location>
        <begin position="726"/>
        <end position="760"/>
    </location>
</feature>
<evidence type="ECO:0000256" key="6">
    <source>
        <dbReference type="ARBA" id="ARBA00037986"/>
    </source>
</evidence>
<feature type="non-terminal residue" evidence="8">
    <location>
        <position position="760"/>
    </location>
</feature>
<dbReference type="InterPro" id="IPR052025">
    <property type="entry name" value="Xyloglucanase_GH74"/>
</dbReference>
<evidence type="ECO:0000256" key="4">
    <source>
        <dbReference type="ARBA" id="ARBA00023295"/>
    </source>
</evidence>
<dbReference type="CDD" id="cd15482">
    <property type="entry name" value="Sialidase_non-viral"/>
    <property type="match status" value="1"/>
</dbReference>
<organism evidence="8 9">
    <name type="scientific">Candidatus Acidiferrum panamense</name>
    <dbReference type="NCBI Taxonomy" id="2741543"/>
    <lineage>
        <taxon>Bacteria</taxon>
        <taxon>Pseudomonadati</taxon>
        <taxon>Acidobacteriota</taxon>
        <taxon>Terriglobia</taxon>
        <taxon>Candidatus Acidiferrales</taxon>
        <taxon>Candidatus Acidiferrum</taxon>
    </lineage>
</organism>
<dbReference type="GO" id="GO:0016798">
    <property type="term" value="F:hydrolase activity, acting on glycosyl bonds"/>
    <property type="evidence" value="ECO:0007669"/>
    <property type="project" value="UniProtKB-KW"/>
</dbReference>
<keyword evidence="9" id="KW-1185">Reference proteome</keyword>
<evidence type="ECO:0000256" key="7">
    <source>
        <dbReference type="SAM" id="MobiDB-lite"/>
    </source>
</evidence>
<dbReference type="AlphaFoldDB" id="A0A7V8SV33"/>
<keyword evidence="2" id="KW-0378">Hydrolase</keyword>
<feature type="non-terminal residue" evidence="8">
    <location>
        <position position="1"/>
    </location>
</feature>
<accession>A0A7V8SV33</accession>
<dbReference type="EMBL" id="JACDQQ010000217">
    <property type="protein sequence ID" value="MBA0083775.1"/>
    <property type="molecule type" value="Genomic_DNA"/>
</dbReference>
<proteinExistence type="inferred from homology"/>
<evidence type="ECO:0000256" key="2">
    <source>
        <dbReference type="ARBA" id="ARBA00022801"/>
    </source>
</evidence>
<dbReference type="Proteomes" id="UP000567293">
    <property type="component" value="Unassembled WGS sequence"/>
</dbReference>
<name>A0A7V8SV33_9BACT</name>
<evidence type="ECO:0000313" key="9">
    <source>
        <dbReference type="Proteomes" id="UP000567293"/>
    </source>
</evidence>